<keyword evidence="1" id="KW-1133">Transmembrane helix</keyword>
<name>A0A5D0MUR1_FLESI</name>
<feature type="transmembrane region" description="Helical" evidence="1">
    <location>
        <begin position="80"/>
        <end position="98"/>
    </location>
</feature>
<dbReference type="RefSeq" id="WP_303700081.1">
    <property type="nucleotide sequence ID" value="NZ_VSIV01000032.1"/>
</dbReference>
<feature type="transmembrane region" description="Helical" evidence="1">
    <location>
        <begin position="46"/>
        <end position="68"/>
    </location>
</feature>
<dbReference type="AlphaFoldDB" id="A0A5D0MUR1"/>
<protein>
    <submittedName>
        <fullName evidence="2">DUF456 domain-containing protein</fullName>
    </submittedName>
</protein>
<evidence type="ECO:0000256" key="1">
    <source>
        <dbReference type="SAM" id="Phobius"/>
    </source>
</evidence>
<dbReference type="InterPro" id="IPR007403">
    <property type="entry name" value="DUF456"/>
</dbReference>
<reference evidence="2 3" key="1">
    <citation type="submission" date="2019-08" db="EMBL/GenBank/DDBJ databases">
        <title>Genomic characterization of a novel candidate phylum (ARYD3) from a high temperature, high salinity tertiary oil reservoir in north central Oklahoma, USA.</title>
        <authorList>
            <person name="Youssef N.H."/>
            <person name="Yadav A."/>
            <person name="Elshahed M.S."/>
        </authorList>
    </citation>
    <scope>NUCLEOTIDE SEQUENCE [LARGE SCALE GENOMIC DNA]</scope>
    <source>
        <strain evidence="2">ARYD1</strain>
    </source>
</reference>
<organism evidence="2 3">
    <name type="scientific">Flexistipes sinusarabici</name>
    <dbReference type="NCBI Taxonomy" id="2352"/>
    <lineage>
        <taxon>Bacteria</taxon>
        <taxon>Pseudomonadati</taxon>
        <taxon>Deferribacterota</taxon>
        <taxon>Deferribacteres</taxon>
        <taxon>Deferribacterales</taxon>
        <taxon>Flexistipitaceae</taxon>
        <taxon>Flexistipes</taxon>
    </lineage>
</organism>
<comment type="caution">
    <text evidence="2">The sequence shown here is derived from an EMBL/GenBank/DDBJ whole genome shotgun (WGS) entry which is preliminary data.</text>
</comment>
<accession>A0A5D0MUR1</accession>
<dbReference type="Pfam" id="PF04306">
    <property type="entry name" value="DUF456"/>
    <property type="match status" value="1"/>
</dbReference>
<evidence type="ECO:0000313" key="3">
    <source>
        <dbReference type="Proteomes" id="UP000323337"/>
    </source>
</evidence>
<keyword evidence="1" id="KW-0472">Membrane</keyword>
<evidence type="ECO:0000313" key="2">
    <source>
        <dbReference type="EMBL" id="TYB35818.1"/>
    </source>
</evidence>
<proteinExistence type="predicted"/>
<keyword evidence="1" id="KW-0812">Transmembrane</keyword>
<gene>
    <name evidence="2" type="ORF">FXF49_01150</name>
</gene>
<sequence length="164" mass="17793">MIPVIIFGVTVLQFLFVMLNLFSLPGNMLAAIPPVILYFTDLMELWQLVLILAIVAAGEIFEWISGFFSAKKTGATNKSVFASIAGAIVVGIIMAPLFFGIGALIGSVIGAFAGTFLYEKITISDNRTAILRSTSIMKNRMFAIIIKFSLGISIVILTGIYIYQ</sequence>
<dbReference type="EMBL" id="VSIV01000032">
    <property type="protein sequence ID" value="TYB35818.1"/>
    <property type="molecule type" value="Genomic_DNA"/>
</dbReference>
<dbReference type="Proteomes" id="UP000323337">
    <property type="component" value="Unassembled WGS sequence"/>
</dbReference>
<feature type="transmembrane region" description="Helical" evidence="1">
    <location>
        <begin position="142"/>
        <end position="163"/>
    </location>
</feature>